<keyword evidence="3 5" id="KW-0808">Transferase</keyword>
<evidence type="ECO:0000256" key="1">
    <source>
        <dbReference type="ARBA" id="ARBA00022573"/>
    </source>
</evidence>
<feature type="binding site" evidence="5">
    <location>
        <position position="62"/>
    </location>
    <ligand>
        <name>S-adenosyl-L-methionine</name>
        <dbReference type="ChEBI" id="CHEBI:59789"/>
    </ligand>
</feature>
<evidence type="ECO:0000256" key="4">
    <source>
        <dbReference type="ARBA" id="ARBA00022691"/>
    </source>
</evidence>
<dbReference type="InterPro" id="IPR023475">
    <property type="entry name" value="CbiT"/>
</dbReference>
<dbReference type="EC" id="2.1.1.196" evidence="5"/>
<comment type="similarity">
    <text evidence="5">Belongs to the methyltransferase superfamily. Archaeal-type CbiT family.</text>
</comment>
<dbReference type="SUPFAM" id="SSF53335">
    <property type="entry name" value="S-adenosyl-L-methionine-dependent methyltransferases"/>
    <property type="match status" value="1"/>
</dbReference>
<dbReference type="UniPathway" id="UPA00148">
    <property type="reaction ID" value="UER00229"/>
</dbReference>
<dbReference type="PATRIC" id="fig|2162.9.peg.1792"/>
<feature type="binding site" evidence="5">
    <location>
        <position position="91"/>
    </location>
    <ligand>
        <name>S-adenosyl-L-methionine</name>
        <dbReference type="ChEBI" id="CHEBI:59789"/>
    </ligand>
</feature>
<comment type="catalytic activity">
    <reaction evidence="5">
        <text>Co-precorrin-6B + S-adenosyl-L-methionine = Co-precorrin-7 + S-adenosyl-L-homocysteine + CO2</text>
        <dbReference type="Rhea" id="RHEA:36067"/>
        <dbReference type="ChEBI" id="CHEBI:16526"/>
        <dbReference type="ChEBI" id="CHEBI:57856"/>
        <dbReference type="ChEBI" id="CHEBI:59789"/>
        <dbReference type="ChEBI" id="CHEBI:70791"/>
        <dbReference type="ChEBI" id="CHEBI:72780"/>
        <dbReference type="EC" id="2.1.1.196"/>
    </reaction>
</comment>
<dbReference type="Pfam" id="PF13847">
    <property type="entry name" value="Methyltransf_31"/>
    <property type="match status" value="1"/>
</dbReference>
<proteinExistence type="inferred from homology"/>
<dbReference type="OrthoDB" id="6027at2157"/>
<keyword evidence="1 5" id="KW-0169">Cobalamin biosynthesis</keyword>
<dbReference type="KEGG" id="mfi:DSM1535_1746"/>
<sequence>MIPDDEFIQSKDVPGPTKEEIRCLVMCKAVISSEDTVVDVGCGSGGLTLEAACRARKVIALDKNPEAINLTRENLEKHGYHENVLLREGDALNILEDLESFQVLLVGGSSGDLSSIVTKGWSKLAPNGRIVVTSILMETRVEAVDVLKKLGTEPDVVEATIAKGKITPRGTLMMGRNPITIVSAVKGN</sequence>
<dbReference type="InterPro" id="IPR014008">
    <property type="entry name" value="Cbl_synth_MTase_CbiT"/>
</dbReference>
<gene>
    <name evidence="5 7" type="primary">cbiT</name>
    <name evidence="7" type="ORF">BRM9_1092</name>
    <name evidence="8" type="ORF">DSM1535_1746</name>
</gene>
<dbReference type="EMBL" id="CP006933">
    <property type="protein sequence ID" value="AIS31908.1"/>
    <property type="molecule type" value="Genomic_DNA"/>
</dbReference>
<protein>
    <recommendedName>
        <fullName evidence="5">Probable cobalt-precorrin-6B C(15)-methyltransferase (decarboxylating)</fullName>
        <ecNumber evidence="5">2.1.1.196</ecNumber>
    </recommendedName>
</protein>
<dbReference type="STRING" id="2162.BRM9_1092"/>
<evidence type="ECO:0000256" key="3">
    <source>
        <dbReference type="ARBA" id="ARBA00022679"/>
    </source>
</evidence>
<dbReference type="AlphaFoldDB" id="A0A089ZHN0"/>
<reference evidence="8" key="2">
    <citation type="submission" date="2014-08" db="EMBL/GenBank/DDBJ databases">
        <authorList>
            <person name="Wibberg D."/>
        </authorList>
    </citation>
    <scope>NUCLEOTIDE SEQUENCE</scope>
</reference>
<dbReference type="GO" id="GO:0032259">
    <property type="term" value="P:methylation"/>
    <property type="evidence" value="ECO:0007669"/>
    <property type="project" value="UniProtKB-KW"/>
</dbReference>
<feature type="binding site" evidence="5">
    <location>
        <begin position="41"/>
        <end position="45"/>
    </location>
    <ligand>
        <name>S-adenosyl-L-methionine</name>
        <dbReference type="ChEBI" id="CHEBI:59789"/>
    </ligand>
</feature>
<dbReference type="GO" id="GO:0008276">
    <property type="term" value="F:protein methyltransferase activity"/>
    <property type="evidence" value="ECO:0007669"/>
    <property type="project" value="InterPro"/>
</dbReference>
<evidence type="ECO:0000313" key="9">
    <source>
        <dbReference type="Proteomes" id="UP000029661"/>
    </source>
</evidence>
<dbReference type="HAMAP" id="MF_00786">
    <property type="entry name" value="CbiT"/>
    <property type="match status" value="1"/>
</dbReference>
<reference evidence="7 9" key="1">
    <citation type="submission" date="2013-12" db="EMBL/GenBank/DDBJ databases">
        <title>The complete genome sequence of Methanobacterium sp. BRM9.</title>
        <authorList>
            <consortium name="Pastoral Greenhouse Gas Research Consortium"/>
            <person name="Kelly W.J."/>
            <person name="Leahy S.C."/>
            <person name="Perry R."/>
            <person name="Li D."/>
            <person name="Altermann E."/>
            <person name="Lambie S.C."/>
            <person name="Attwood G.T."/>
        </authorList>
    </citation>
    <scope>NUCLEOTIDE SEQUENCE [LARGE SCALE GENOMIC DNA]</scope>
    <source>
        <strain evidence="7 9">BRM9</strain>
    </source>
</reference>
<feature type="binding site" evidence="5">
    <location>
        <position position="17"/>
    </location>
    <ligand>
        <name>S-adenosyl-L-methionine</name>
        <dbReference type="ChEBI" id="CHEBI:59789"/>
    </ligand>
</feature>
<keyword evidence="2 5" id="KW-0489">Methyltransferase</keyword>
<evidence type="ECO:0000256" key="2">
    <source>
        <dbReference type="ARBA" id="ARBA00022603"/>
    </source>
</evidence>
<dbReference type="GeneID" id="24792248"/>
<evidence type="ECO:0000313" key="8">
    <source>
        <dbReference type="EMBL" id="CEA14071.1"/>
    </source>
</evidence>
<keyword evidence="4 5" id="KW-0949">S-adenosyl-L-methionine</keyword>
<feature type="domain" description="Methyltransferase" evidence="6">
    <location>
        <begin position="32"/>
        <end position="139"/>
    </location>
</feature>
<dbReference type="CDD" id="cd02440">
    <property type="entry name" value="AdoMet_MTases"/>
    <property type="match status" value="1"/>
</dbReference>
<dbReference type="InterPro" id="IPR025714">
    <property type="entry name" value="Methyltranfer_dom"/>
</dbReference>
<dbReference type="Proteomes" id="UP000029661">
    <property type="component" value="Chromosome"/>
</dbReference>
<evidence type="ECO:0000259" key="6">
    <source>
        <dbReference type="Pfam" id="PF13847"/>
    </source>
</evidence>
<dbReference type="Gene3D" id="3.40.50.150">
    <property type="entry name" value="Vaccinia Virus protein VP39"/>
    <property type="match status" value="1"/>
</dbReference>
<dbReference type="NCBIfam" id="TIGR02469">
    <property type="entry name" value="CbiT"/>
    <property type="match status" value="1"/>
</dbReference>
<dbReference type="PANTHER" id="PTHR43182:SF1">
    <property type="entry name" value="COBALT-PRECORRIN-7 C(5)-METHYLTRANSFERASE"/>
    <property type="match status" value="1"/>
</dbReference>
<evidence type="ECO:0000256" key="5">
    <source>
        <dbReference type="HAMAP-Rule" id="MF_00786"/>
    </source>
</evidence>
<organism evidence="7 9">
    <name type="scientific">Methanobacterium formicicum</name>
    <dbReference type="NCBI Taxonomy" id="2162"/>
    <lineage>
        <taxon>Archaea</taxon>
        <taxon>Methanobacteriati</taxon>
        <taxon>Methanobacteriota</taxon>
        <taxon>Methanomada group</taxon>
        <taxon>Methanobacteria</taxon>
        <taxon>Methanobacteriales</taxon>
        <taxon>Methanobacteriaceae</taxon>
        <taxon>Methanobacterium</taxon>
    </lineage>
</organism>
<accession>A0A089ZHN0</accession>
<dbReference type="GO" id="GO:0019251">
    <property type="term" value="P:anaerobic cobalamin biosynthetic process"/>
    <property type="evidence" value="ECO:0007669"/>
    <property type="project" value="UniProtKB-UniRule"/>
</dbReference>
<dbReference type="InterPro" id="IPR050714">
    <property type="entry name" value="Cobalamin_biosynth_MTase"/>
</dbReference>
<name>A0A089ZHN0_METFO</name>
<dbReference type="InterPro" id="IPR029063">
    <property type="entry name" value="SAM-dependent_MTases_sf"/>
</dbReference>
<comment type="function">
    <text evidence="5">Catalyzes the methylation of C-15 in cobalt-precorrin-6B followed by the decarboxylation of C-12 to form cobalt-precorrin-7.</text>
</comment>
<dbReference type="KEGG" id="mfc:BRM9_1092"/>
<dbReference type="PANTHER" id="PTHR43182">
    <property type="entry name" value="COBALT-PRECORRIN-6B C(15)-METHYLTRANSFERASE (DECARBOXYLATING)"/>
    <property type="match status" value="1"/>
</dbReference>
<comment type="pathway">
    <text evidence="5">Cofactor biosynthesis; adenosylcobalamin biosynthesis; cob(II)yrinate a,c-diamide from sirohydrochlorin (anaerobic route): step 8/10.</text>
</comment>
<dbReference type="RefSeq" id="WP_048073177.1">
    <property type="nucleotide sequence ID" value="NZ_CALCVY010000181.1"/>
</dbReference>
<dbReference type="EMBL" id="LN515531">
    <property type="protein sequence ID" value="CEA14071.1"/>
    <property type="molecule type" value="Genomic_DNA"/>
</dbReference>
<evidence type="ECO:0000313" key="7">
    <source>
        <dbReference type="EMBL" id="AIS31908.1"/>
    </source>
</evidence>